<proteinExistence type="predicted"/>
<sequence length="159" mass="17056">MLLTESTSNKRVDATCSITVSAINDPCTSPGARIADLLEWFVLHTLISKSKAPQSYFLSVLTRQCGSIGLTSADIPALINTSSFRAVIFPLDLNPTLYDIFMGCLPPAIIISVLRSRYILTGRPSLCAARAHAVATGKALIAFPPKPPPTLLVITRTLC</sequence>
<name>A0A2P2MQH3_RHIMU</name>
<dbReference type="AlphaFoldDB" id="A0A2P2MQH3"/>
<reference evidence="1" key="1">
    <citation type="submission" date="2018-02" db="EMBL/GenBank/DDBJ databases">
        <title>Rhizophora mucronata_Transcriptome.</title>
        <authorList>
            <person name="Meera S.P."/>
            <person name="Sreeshan A."/>
            <person name="Augustine A."/>
        </authorList>
    </citation>
    <scope>NUCLEOTIDE SEQUENCE</scope>
    <source>
        <tissue evidence="1">Leaf</tissue>
    </source>
</reference>
<dbReference type="EMBL" id="GGEC01051982">
    <property type="protein sequence ID" value="MBX32466.1"/>
    <property type="molecule type" value="Transcribed_RNA"/>
</dbReference>
<dbReference type="EMBL" id="GGEC01051984">
    <property type="protein sequence ID" value="MBX32468.1"/>
    <property type="molecule type" value="Transcribed_RNA"/>
</dbReference>
<evidence type="ECO:0000313" key="1">
    <source>
        <dbReference type="EMBL" id="MBX32468.1"/>
    </source>
</evidence>
<accession>A0A2P2MQH3</accession>
<protein>
    <submittedName>
        <fullName evidence="1">Indole-3-acetaldehyde oxidase-like isoform X1</fullName>
    </submittedName>
</protein>
<organism evidence="1">
    <name type="scientific">Rhizophora mucronata</name>
    <name type="common">Asiatic mangrove</name>
    <dbReference type="NCBI Taxonomy" id="61149"/>
    <lineage>
        <taxon>Eukaryota</taxon>
        <taxon>Viridiplantae</taxon>
        <taxon>Streptophyta</taxon>
        <taxon>Embryophyta</taxon>
        <taxon>Tracheophyta</taxon>
        <taxon>Spermatophyta</taxon>
        <taxon>Magnoliopsida</taxon>
        <taxon>eudicotyledons</taxon>
        <taxon>Gunneridae</taxon>
        <taxon>Pentapetalae</taxon>
        <taxon>rosids</taxon>
        <taxon>fabids</taxon>
        <taxon>Malpighiales</taxon>
        <taxon>Rhizophoraceae</taxon>
        <taxon>Rhizophora</taxon>
    </lineage>
</organism>
<dbReference type="EMBL" id="GGEC01051980">
    <property type="protein sequence ID" value="MBX32464.1"/>
    <property type="molecule type" value="Transcribed_RNA"/>
</dbReference>